<name>A0A4C1ZRW7_EUMVA</name>
<comment type="caution">
    <text evidence="1">The sequence shown here is derived from an EMBL/GenBank/DDBJ whole genome shotgun (WGS) entry which is preliminary data.</text>
</comment>
<dbReference type="Proteomes" id="UP000299102">
    <property type="component" value="Unassembled WGS sequence"/>
</dbReference>
<protein>
    <submittedName>
        <fullName evidence="1">Uncharacterized protein</fullName>
    </submittedName>
</protein>
<organism evidence="1 2">
    <name type="scientific">Eumeta variegata</name>
    <name type="common">Bagworm moth</name>
    <name type="synonym">Eumeta japonica</name>
    <dbReference type="NCBI Taxonomy" id="151549"/>
    <lineage>
        <taxon>Eukaryota</taxon>
        <taxon>Metazoa</taxon>
        <taxon>Ecdysozoa</taxon>
        <taxon>Arthropoda</taxon>
        <taxon>Hexapoda</taxon>
        <taxon>Insecta</taxon>
        <taxon>Pterygota</taxon>
        <taxon>Neoptera</taxon>
        <taxon>Endopterygota</taxon>
        <taxon>Lepidoptera</taxon>
        <taxon>Glossata</taxon>
        <taxon>Ditrysia</taxon>
        <taxon>Tineoidea</taxon>
        <taxon>Psychidae</taxon>
        <taxon>Oiketicinae</taxon>
        <taxon>Eumeta</taxon>
    </lineage>
</organism>
<keyword evidence="2" id="KW-1185">Reference proteome</keyword>
<dbReference type="AlphaFoldDB" id="A0A4C1ZRW7"/>
<accession>A0A4C1ZRW7</accession>
<proteinExistence type="predicted"/>
<reference evidence="1 2" key="1">
    <citation type="journal article" date="2019" name="Commun. Biol.">
        <title>The bagworm genome reveals a unique fibroin gene that provides high tensile strength.</title>
        <authorList>
            <person name="Kono N."/>
            <person name="Nakamura H."/>
            <person name="Ohtoshi R."/>
            <person name="Tomita M."/>
            <person name="Numata K."/>
            <person name="Arakawa K."/>
        </authorList>
    </citation>
    <scope>NUCLEOTIDE SEQUENCE [LARGE SCALE GENOMIC DNA]</scope>
</reference>
<sequence>MQRGRDPELSTQDGRDVMFQAQMVLTPQECNLYGHASSRLIYAGKWTLYEMNQLLSICCIPIWKLVLVKN</sequence>
<evidence type="ECO:0000313" key="2">
    <source>
        <dbReference type="Proteomes" id="UP000299102"/>
    </source>
</evidence>
<dbReference type="EMBL" id="BGZK01002153">
    <property type="protein sequence ID" value="GBP91246.1"/>
    <property type="molecule type" value="Genomic_DNA"/>
</dbReference>
<gene>
    <name evidence="1" type="ORF">EVAR_65110_1</name>
</gene>
<evidence type="ECO:0000313" key="1">
    <source>
        <dbReference type="EMBL" id="GBP91246.1"/>
    </source>
</evidence>